<organism evidence="2 3">
    <name type="scientific">Paraprevotella xylaniphila YIT 11841</name>
    <dbReference type="NCBI Taxonomy" id="762982"/>
    <lineage>
        <taxon>Bacteria</taxon>
        <taxon>Pseudomonadati</taxon>
        <taxon>Bacteroidota</taxon>
        <taxon>Bacteroidia</taxon>
        <taxon>Bacteroidales</taxon>
        <taxon>Prevotellaceae</taxon>
        <taxon>Paraprevotella</taxon>
    </lineage>
</organism>
<evidence type="ECO:0000313" key="2">
    <source>
        <dbReference type="EMBL" id="EGG52313.1"/>
    </source>
</evidence>
<keyword evidence="1" id="KW-1133">Transmembrane helix</keyword>
<dbReference type="HOGENOM" id="CLU_1193963_0_0_10"/>
<proteinExistence type="predicted"/>
<dbReference type="Pfam" id="PF16872">
    <property type="entry name" value="putAbiC"/>
    <property type="match status" value="1"/>
</dbReference>
<comment type="caution">
    <text evidence="2">The sequence shown here is derived from an EMBL/GenBank/DDBJ whole genome shotgun (WGS) entry which is preliminary data.</text>
</comment>
<dbReference type="InterPro" id="IPR031709">
    <property type="entry name" value="PutAbiC"/>
</dbReference>
<dbReference type="PROSITE" id="PS51257">
    <property type="entry name" value="PROKAR_LIPOPROTEIN"/>
    <property type="match status" value="1"/>
</dbReference>
<dbReference type="EMBL" id="AFBR01000068">
    <property type="protein sequence ID" value="EGG52313.1"/>
    <property type="molecule type" value="Genomic_DNA"/>
</dbReference>
<accession>F3QW44</accession>
<evidence type="ECO:0000256" key="1">
    <source>
        <dbReference type="SAM" id="Phobius"/>
    </source>
</evidence>
<feature type="transmembrane region" description="Helical" evidence="1">
    <location>
        <begin position="62"/>
        <end position="88"/>
    </location>
</feature>
<dbReference type="AlphaFoldDB" id="F3QW44"/>
<name>F3QW44_9BACT</name>
<gene>
    <name evidence="2" type="ORF">HMPREF9442_02425</name>
</gene>
<feature type="transmembrane region" description="Helical" evidence="1">
    <location>
        <begin position="21"/>
        <end position="42"/>
    </location>
</feature>
<reference evidence="2 3" key="1">
    <citation type="submission" date="2011-02" db="EMBL/GenBank/DDBJ databases">
        <authorList>
            <person name="Weinstock G."/>
            <person name="Sodergren E."/>
            <person name="Clifton S."/>
            <person name="Fulton L."/>
            <person name="Fulton B."/>
            <person name="Courtney L."/>
            <person name="Fronick C."/>
            <person name="Harrison M."/>
            <person name="Strong C."/>
            <person name="Farmer C."/>
            <person name="Delahaunty K."/>
            <person name="Markovic C."/>
            <person name="Hall O."/>
            <person name="Minx P."/>
            <person name="Tomlinson C."/>
            <person name="Mitreva M."/>
            <person name="Hou S."/>
            <person name="Chen J."/>
            <person name="Wollam A."/>
            <person name="Pepin K.H."/>
            <person name="Johnson M."/>
            <person name="Bhonagiri V."/>
            <person name="Zhang X."/>
            <person name="Suruliraj S."/>
            <person name="Warren W."/>
            <person name="Chinwalla A."/>
            <person name="Mardis E.R."/>
            <person name="Wilson R.K."/>
        </authorList>
    </citation>
    <scope>NUCLEOTIDE SEQUENCE [LARGE SCALE GENOMIC DNA]</scope>
    <source>
        <strain evidence="2 3">YIT 11841</strain>
    </source>
</reference>
<evidence type="ECO:0000313" key="3">
    <source>
        <dbReference type="Proteomes" id="UP000005546"/>
    </source>
</evidence>
<dbReference type="Proteomes" id="UP000005546">
    <property type="component" value="Unassembled WGS sequence"/>
</dbReference>
<keyword evidence="1" id="KW-0472">Membrane</keyword>
<sequence>MKQKRITEEDGSDSIKAPNTAIWWLIACAICLSVCIGGFFLIKHLSPTMCIFSTGGNDCTSALFSGSFGVVNVLLIFALAFASMIVTFGHLYTILKFIQQNDWLGEQEQYKYATFVRATLSRYEFVMLYYNGFLHPMMKKLMETYCMLNNLCSELFPLSFENPRYLQGLGTNYACELTANHFSGGYFEFFLSDEEGDSGKYYLGAFYAKTELDKGRFWNSGTLIWRKSHGEN</sequence>
<protein>
    <submittedName>
        <fullName evidence="2">Uncharacterized protein</fullName>
    </submittedName>
</protein>
<dbReference type="STRING" id="762982.HMPREF9442_02425"/>
<keyword evidence="3" id="KW-1185">Reference proteome</keyword>
<keyword evidence="1" id="KW-0812">Transmembrane</keyword>